<reference evidence="1 2" key="1">
    <citation type="journal article" date="2022" name="Genome Biol. Evol.">
        <title>The Spruce Budworm Genome: Reconstructing the Evolutionary History of Antifreeze Proteins.</title>
        <authorList>
            <person name="Beliveau C."/>
            <person name="Gagne P."/>
            <person name="Picq S."/>
            <person name="Vernygora O."/>
            <person name="Keeling C.I."/>
            <person name="Pinkney K."/>
            <person name="Doucet D."/>
            <person name="Wen F."/>
            <person name="Johnston J.S."/>
            <person name="Maaroufi H."/>
            <person name="Boyle B."/>
            <person name="Laroche J."/>
            <person name="Dewar K."/>
            <person name="Juretic N."/>
            <person name="Blackburn G."/>
            <person name="Nisole A."/>
            <person name="Brunet B."/>
            <person name="Brandao M."/>
            <person name="Lumley L."/>
            <person name="Duan J."/>
            <person name="Quan G."/>
            <person name="Lucarotti C.J."/>
            <person name="Roe A.D."/>
            <person name="Sperling F.A.H."/>
            <person name="Levesque R.C."/>
            <person name="Cusson M."/>
        </authorList>
    </citation>
    <scope>NUCLEOTIDE SEQUENCE [LARGE SCALE GENOMIC DNA]</scope>
    <source>
        <strain evidence="1">Glfc:IPQL:Cfum</strain>
    </source>
</reference>
<evidence type="ECO:0000313" key="2">
    <source>
        <dbReference type="Proteomes" id="UP001064048"/>
    </source>
</evidence>
<sequence length="384" mass="43084">MAVGAERFSNGDHGSASTPRWTDVLVKAADGGCRPLPTEATGGGIMRESLRRLASEEGVERGAGGQRRVRVELLDGDHVNIDVDRKAKGADLLDRVCDVLDLTERDYFGLLHAQRGDPRVWIDLGRRLSKTFKNEPWDVRLAVKFYPPEPSELLDDGTRYQLALAVRRDLNEGRLTCSALTHALLASYVLQAELGDHEPGHAHALARLRAPLAARDHDLDAQVEDLYRKHKGQTPAEAELNYLENAKKLPLYGAELHCVRDSEDVDLVLAVSAGGIAVYRDGVVLNRFPWAKITKISYNKRWYTLRLRAAECDTAETHLSFRLNSTRAGKKLWRCSVEHHIFFRRAAPVAVDRIAGFPRLGSRRLSCRRTLRQIREPLPREIVA</sequence>
<accession>A0ACC0KAM8</accession>
<dbReference type="EMBL" id="CM046124">
    <property type="protein sequence ID" value="KAI8433111.1"/>
    <property type="molecule type" value="Genomic_DNA"/>
</dbReference>
<dbReference type="Proteomes" id="UP001064048">
    <property type="component" value="Chromosome 24"/>
</dbReference>
<proteinExistence type="predicted"/>
<gene>
    <name evidence="1" type="ORF">MSG28_013961</name>
</gene>
<comment type="caution">
    <text evidence="1">The sequence shown here is derived from an EMBL/GenBank/DDBJ whole genome shotgun (WGS) entry which is preliminary data.</text>
</comment>
<keyword evidence="2" id="KW-1185">Reference proteome</keyword>
<name>A0ACC0KAM8_CHOFU</name>
<evidence type="ECO:0000313" key="1">
    <source>
        <dbReference type="EMBL" id="KAI8433111.1"/>
    </source>
</evidence>
<protein>
    <submittedName>
        <fullName evidence="1">Uncharacterized protein</fullName>
    </submittedName>
</protein>
<organism evidence="1 2">
    <name type="scientific">Choristoneura fumiferana</name>
    <name type="common">Spruce budworm moth</name>
    <name type="synonym">Archips fumiferana</name>
    <dbReference type="NCBI Taxonomy" id="7141"/>
    <lineage>
        <taxon>Eukaryota</taxon>
        <taxon>Metazoa</taxon>
        <taxon>Ecdysozoa</taxon>
        <taxon>Arthropoda</taxon>
        <taxon>Hexapoda</taxon>
        <taxon>Insecta</taxon>
        <taxon>Pterygota</taxon>
        <taxon>Neoptera</taxon>
        <taxon>Endopterygota</taxon>
        <taxon>Lepidoptera</taxon>
        <taxon>Glossata</taxon>
        <taxon>Ditrysia</taxon>
        <taxon>Tortricoidea</taxon>
        <taxon>Tortricidae</taxon>
        <taxon>Tortricinae</taxon>
        <taxon>Choristoneura</taxon>
    </lineage>
</organism>